<dbReference type="GO" id="GO:0034398">
    <property type="term" value="P:telomere tethering at nuclear periphery"/>
    <property type="evidence" value="ECO:0007669"/>
    <property type="project" value="TreeGrafter"/>
</dbReference>
<evidence type="ECO:0000256" key="10">
    <source>
        <dbReference type="ARBA" id="ARBA00022813"/>
    </source>
</evidence>
<feature type="compositionally biased region" description="Low complexity" evidence="18">
    <location>
        <begin position="260"/>
        <end position="270"/>
    </location>
</feature>
<dbReference type="GO" id="GO:0008236">
    <property type="term" value="F:serine-type peptidase activity"/>
    <property type="evidence" value="ECO:0007669"/>
    <property type="project" value="UniProtKB-KW"/>
</dbReference>
<keyword evidence="13" id="KW-0653">Protein transport</keyword>
<dbReference type="Gene3D" id="1.10.10.2360">
    <property type="match status" value="1"/>
</dbReference>
<comment type="similarity">
    <text evidence="4">Belongs to the nucleoporin GLFG family.</text>
</comment>
<evidence type="ECO:0000256" key="3">
    <source>
        <dbReference type="ARBA" id="ARBA00004642"/>
    </source>
</evidence>
<dbReference type="GO" id="GO:0005654">
    <property type="term" value="C:nucleoplasm"/>
    <property type="evidence" value="ECO:0007669"/>
    <property type="project" value="UniProtKB-SubCell"/>
</dbReference>
<evidence type="ECO:0000256" key="4">
    <source>
        <dbReference type="ARBA" id="ARBA00008926"/>
    </source>
</evidence>
<evidence type="ECO:0000256" key="5">
    <source>
        <dbReference type="ARBA" id="ARBA00013472"/>
    </source>
</evidence>
<proteinExistence type="inferred from homology"/>
<evidence type="ECO:0000256" key="18">
    <source>
        <dbReference type="SAM" id="MobiDB-lite"/>
    </source>
</evidence>
<dbReference type="FunFam" id="3.30.1610.10:FF:000001">
    <property type="entry name" value="Nuclear pore complex protein Nup98-Nup96"/>
    <property type="match status" value="1"/>
</dbReference>
<gene>
    <name evidence="19" type="ORF">CGI_10014712</name>
</gene>
<evidence type="ECO:0000256" key="17">
    <source>
        <dbReference type="ARBA" id="ARBA00023242"/>
    </source>
</evidence>
<keyword evidence="9" id="KW-0378">Hydrolase</keyword>
<dbReference type="InParanoid" id="K1QZ64"/>
<dbReference type="GO" id="GO:0006508">
    <property type="term" value="P:proteolysis"/>
    <property type="evidence" value="ECO:0007669"/>
    <property type="project" value="UniProtKB-KW"/>
</dbReference>
<keyword evidence="14" id="KW-0811">Translocation</keyword>
<dbReference type="HOGENOM" id="CLU_002330_1_0_1"/>
<dbReference type="GO" id="GO:0000973">
    <property type="term" value="P:post-transcriptional tethering of RNA polymerase II gene DNA at nuclear periphery"/>
    <property type="evidence" value="ECO:0007669"/>
    <property type="project" value="TreeGrafter"/>
</dbReference>
<protein>
    <recommendedName>
        <fullName evidence="5">Nuclear pore complex protein Nup98-Nup96</fullName>
    </recommendedName>
</protein>
<evidence type="ECO:0000256" key="8">
    <source>
        <dbReference type="ARBA" id="ARBA00022737"/>
    </source>
</evidence>
<dbReference type="GO" id="GO:0008139">
    <property type="term" value="F:nuclear localization sequence binding"/>
    <property type="evidence" value="ECO:0007669"/>
    <property type="project" value="TreeGrafter"/>
</dbReference>
<feature type="region of interest" description="Disordered" evidence="18">
    <location>
        <begin position="589"/>
        <end position="623"/>
    </location>
</feature>
<dbReference type="InterPro" id="IPR007230">
    <property type="entry name" value="Nup98_auto-Pept-S59_dom"/>
</dbReference>
<keyword evidence="10" id="KW-0068">Autocatalytic cleavage</keyword>
<evidence type="ECO:0000256" key="13">
    <source>
        <dbReference type="ARBA" id="ARBA00022927"/>
    </source>
</evidence>
<dbReference type="GO" id="GO:0006606">
    <property type="term" value="P:protein import into nucleus"/>
    <property type="evidence" value="ECO:0007669"/>
    <property type="project" value="TreeGrafter"/>
</dbReference>
<comment type="subcellular location">
    <subcellularLocation>
        <location evidence="2">Nucleus membrane</location>
        <topology evidence="2">Peripheral membrane protein</topology>
        <orientation evidence="2">Nucleoplasmic side</orientation>
    </subcellularLocation>
    <subcellularLocation>
        <location evidence="1">Nucleus</location>
        <location evidence="1">Nuclear pore complex</location>
    </subcellularLocation>
    <subcellularLocation>
        <location evidence="3">Nucleus</location>
        <location evidence="3">Nucleoplasm</location>
    </subcellularLocation>
</comment>
<dbReference type="Gene3D" id="3.30.1610.10">
    <property type="entry name" value="Peptidase S59, nucleoporin"/>
    <property type="match status" value="1"/>
</dbReference>
<dbReference type="InterPro" id="IPR021967">
    <property type="entry name" value="Nup98_C"/>
</dbReference>
<dbReference type="InterPro" id="IPR037665">
    <property type="entry name" value="Nucleoporin_S59-like"/>
</dbReference>
<dbReference type="Pfam" id="PF21240">
    <property type="entry name" value="Nup98_GLEBS"/>
    <property type="match status" value="1"/>
</dbReference>
<feature type="region of interest" description="Disordered" evidence="18">
    <location>
        <begin position="870"/>
        <end position="928"/>
    </location>
</feature>
<evidence type="ECO:0000256" key="9">
    <source>
        <dbReference type="ARBA" id="ARBA00022801"/>
    </source>
</evidence>
<evidence type="ECO:0000313" key="19">
    <source>
        <dbReference type="EMBL" id="EKC34085.1"/>
    </source>
</evidence>
<dbReference type="FunFam" id="1.10.10.2360:FF:000001">
    <property type="entry name" value="Nuclear pore complex protein Nup98-Nup96"/>
    <property type="match status" value="1"/>
</dbReference>
<keyword evidence="7" id="KW-0645">Protease</keyword>
<feature type="compositionally biased region" description="Low complexity" evidence="18">
    <location>
        <begin position="593"/>
        <end position="604"/>
    </location>
</feature>
<evidence type="ECO:0000256" key="2">
    <source>
        <dbReference type="ARBA" id="ARBA00004620"/>
    </source>
</evidence>
<evidence type="ECO:0000256" key="14">
    <source>
        <dbReference type="ARBA" id="ARBA00023010"/>
    </source>
</evidence>
<keyword evidence="16" id="KW-0472">Membrane</keyword>
<dbReference type="PANTHER" id="PTHR23198">
    <property type="entry name" value="NUCLEOPORIN"/>
    <property type="match status" value="1"/>
</dbReference>
<keyword evidence="12" id="KW-0720">Serine protease</keyword>
<keyword evidence="17" id="KW-0539">Nucleus</keyword>
<dbReference type="Pfam" id="PF12110">
    <property type="entry name" value="Nup96"/>
    <property type="match status" value="1"/>
</dbReference>
<feature type="region of interest" description="Disordered" evidence="18">
    <location>
        <begin position="232"/>
        <end position="275"/>
    </location>
</feature>
<evidence type="ECO:0000256" key="11">
    <source>
        <dbReference type="ARBA" id="ARBA00022816"/>
    </source>
</evidence>
<keyword evidence="8" id="KW-0677">Repeat</keyword>
<dbReference type="FunCoup" id="K1QZ64">
    <property type="interactions" value="1977"/>
</dbReference>
<name>K1QZ64_MAGGI</name>
<dbReference type="GO" id="GO:0031965">
    <property type="term" value="C:nuclear membrane"/>
    <property type="evidence" value="ECO:0007669"/>
    <property type="project" value="UniProtKB-SubCell"/>
</dbReference>
<evidence type="ECO:0000256" key="12">
    <source>
        <dbReference type="ARBA" id="ARBA00022825"/>
    </source>
</evidence>
<feature type="compositionally biased region" description="Polar residues" evidence="18">
    <location>
        <begin position="232"/>
        <end position="259"/>
    </location>
</feature>
<dbReference type="PROSITE" id="PS51434">
    <property type="entry name" value="NUP_C"/>
    <property type="match status" value="1"/>
</dbReference>
<feature type="region of interest" description="Disordered" evidence="18">
    <location>
        <begin position="665"/>
        <end position="698"/>
    </location>
</feature>
<keyword evidence="15" id="KW-0906">Nuclear pore complex</keyword>
<dbReference type="Gene3D" id="1.25.40.690">
    <property type="match status" value="1"/>
</dbReference>
<evidence type="ECO:0000256" key="16">
    <source>
        <dbReference type="ARBA" id="ARBA00023136"/>
    </source>
</evidence>
<organism evidence="19">
    <name type="scientific">Magallana gigas</name>
    <name type="common">Pacific oyster</name>
    <name type="synonym">Crassostrea gigas</name>
    <dbReference type="NCBI Taxonomy" id="29159"/>
    <lineage>
        <taxon>Eukaryota</taxon>
        <taxon>Metazoa</taxon>
        <taxon>Spiralia</taxon>
        <taxon>Lophotrochozoa</taxon>
        <taxon>Mollusca</taxon>
        <taxon>Bivalvia</taxon>
        <taxon>Autobranchia</taxon>
        <taxon>Pteriomorphia</taxon>
        <taxon>Ostreida</taxon>
        <taxon>Ostreoidea</taxon>
        <taxon>Ostreidae</taxon>
        <taxon>Magallana</taxon>
    </lineage>
</organism>
<evidence type="ECO:0000256" key="7">
    <source>
        <dbReference type="ARBA" id="ARBA00022670"/>
    </source>
</evidence>
<dbReference type="EMBL" id="JH818938">
    <property type="protein sequence ID" value="EKC34085.1"/>
    <property type="molecule type" value="Genomic_DNA"/>
</dbReference>
<accession>K1QZ64</accession>
<keyword evidence="11" id="KW-0509">mRNA transport</keyword>
<sequence length="1686" mass="185755">MSFFTIYCGIIIVRGAPIRVFNSGVTKKEKCLVQNQQDFLLDLAMLHLVQVLQPLLEQGTHQHLELQAIKHLEERQHLVPRPQTQEAPAYLVSRARLRQQACLASRAQEGPLAAPSHQGLVTFGATPATNPGGSMFGQQSTAQTTGGLFASPVSSTSFGAKTPGFGGFVQTAPNGTTVKFNPPTSQDTMVKNGVSTNINTRHQCITAMKEYQSKSLEELRVEDYLSNRKGKQATTGFATPSASGTFNPTPASTGTSLFGQQQQPQQPQQQSTSLFGQSKPLFGASTATGTSGFSGFGTTTSTPSLFGQPTQNKPLFGSTPTTQAAGFGGTSAGFGGFGGFGSTSTAGSSLFNSKPAFGTTTTAASGFGAPANNLFAKPTTGPTLFGSTSQPTSFGTTSGFSFGSTAGIGGTSTGGFGAKPPPFGGTSTFNLGQTSGFSLSKPFGASTGIGSGFGPGFGMSTSLSQGGASTTLSSAAPQAAAVPNEIQIKQQLMALASSPYSDSPLFWNLKPSDKKREEILKPTNPLAQKAVLSNQYKVSSRPTAKMKPKSLHNMLNGSKNHIFEGLEDDDFSGGNESFMPKKSIKKLVIRKGSSNSSSPSRASSVLGESENHSVNEADLTQNGNSFLHDRLEKEQRIPEVHIPSKPMSENFDDTISQLNVHKRVPITSKSPDDTDLSLNQTVDESVERPTTPPPPNLAGIVLTRPGYYTIPSVEELCELVDENGDCFVDGFTVGREGYGSIFFPGQINVANLNLDEIVHIRRKEVIVYPDDDNKPPEGEELNRKAEITLDCVWPTDKTTRSYIKDPERLKTLGYHEKMEEITARIGGRFLDYRPETGSWVFEVKHFTKYGLEESDEEDLSALAQMKATSQKLQKTIKSGPTLEGERKPPASSVREAPAPQPQDTAVPMTDDDIEGLPDISQETAPDSMVEDYSGEGYEEEMEEQPSSHRLAQSMGVSAQNMQVMKASFFHEEDVPQQPGAFPPRIVTPEPIRPVKSKYQMPPVDEHLPIPSGMKSDDLPRRIVGSRIARAIPEFNKSNMYDKQNVIWDAGLIHGRSFRVGWGPGWTLAHAGLTVTDRSTGAEETSFSMLSGSRKRKIGQTNWNVALEKLNVTSYFQPDDPIVVRNHEELLSIQLEHAGRDVEEGCPVFAPRDGEVSLQHIVERIKQDKNDTEGHPDHASVSYAETIWNLCAALFGTLPDDIVNNYELQNARREAVSRWLSSTASDKIQKEIHEAKYKGKNHLPALFAHLTGRQVAAACSLSQKSGDTRLALVLSQCMGSPYPKHLLDMQLNEWAELGAYKFIEELRLKLYVLLAGRMVWQTPQSVVNTCMDLDWKRAFALHLWYMCPPTAPAQITKALEEYEMGCSGDSPLGMYCSPPLPPYLEEDQMGDTENIRDTAYHLLKLYSERTYALESLFNPRSSTANHMDYRLSWHLLQVLQSVQAQYRHLSAYNTTCLHLSFAAQLESIGMWEWAVFVVLHLEDRRSREWRTRDLLHRYVSVEEEFNEQEVFVREKLGVPVEWIHYAKALKARNDRNHHAEAVHLLNSKRWNECHKVLLCHLSSDAIINENHGYLHRFLVELAPHDRCKQIVDWSAGGQVLLDYITLVSKLEQIKLDIERNEHGRGVAVDSLRTDITSLCDRISNLPCYQSRDRLMAPYIGQLPMPEDYRLQELSSLTRNFSASYLRL</sequence>
<reference evidence="19" key="1">
    <citation type="journal article" date="2012" name="Nature">
        <title>The oyster genome reveals stress adaptation and complexity of shell formation.</title>
        <authorList>
            <person name="Zhang G."/>
            <person name="Fang X."/>
            <person name="Guo X."/>
            <person name="Li L."/>
            <person name="Luo R."/>
            <person name="Xu F."/>
            <person name="Yang P."/>
            <person name="Zhang L."/>
            <person name="Wang X."/>
            <person name="Qi H."/>
            <person name="Xiong Z."/>
            <person name="Que H."/>
            <person name="Xie Y."/>
            <person name="Holland P.W."/>
            <person name="Paps J."/>
            <person name="Zhu Y."/>
            <person name="Wu F."/>
            <person name="Chen Y."/>
            <person name="Wang J."/>
            <person name="Peng C."/>
            <person name="Meng J."/>
            <person name="Yang L."/>
            <person name="Liu J."/>
            <person name="Wen B."/>
            <person name="Zhang N."/>
            <person name="Huang Z."/>
            <person name="Zhu Q."/>
            <person name="Feng Y."/>
            <person name="Mount A."/>
            <person name="Hedgecock D."/>
            <person name="Xu Z."/>
            <person name="Liu Y."/>
            <person name="Domazet-Loso T."/>
            <person name="Du Y."/>
            <person name="Sun X."/>
            <person name="Zhang S."/>
            <person name="Liu B."/>
            <person name="Cheng P."/>
            <person name="Jiang X."/>
            <person name="Li J."/>
            <person name="Fan D."/>
            <person name="Wang W."/>
            <person name="Fu W."/>
            <person name="Wang T."/>
            <person name="Wang B."/>
            <person name="Zhang J."/>
            <person name="Peng Z."/>
            <person name="Li Y."/>
            <person name="Li N."/>
            <person name="Wang J."/>
            <person name="Chen M."/>
            <person name="He Y."/>
            <person name="Tan F."/>
            <person name="Song X."/>
            <person name="Zheng Q."/>
            <person name="Huang R."/>
            <person name="Yang H."/>
            <person name="Du X."/>
            <person name="Chen L."/>
            <person name="Yang M."/>
            <person name="Gaffney P.M."/>
            <person name="Wang S."/>
            <person name="Luo L."/>
            <person name="She Z."/>
            <person name="Ming Y."/>
            <person name="Huang W."/>
            <person name="Zhang S."/>
            <person name="Huang B."/>
            <person name="Zhang Y."/>
            <person name="Qu T."/>
            <person name="Ni P."/>
            <person name="Miao G."/>
            <person name="Wang J."/>
            <person name="Wang Q."/>
            <person name="Steinberg C.E."/>
            <person name="Wang H."/>
            <person name="Li N."/>
            <person name="Qian L."/>
            <person name="Zhang G."/>
            <person name="Li Y."/>
            <person name="Yang H."/>
            <person name="Liu X."/>
            <person name="Wang J."/>
            <person name="Yin Y."/>
            <person name="Wang J."/>
        </authorList>
    </citation>
    <scope>NUCLEOTIDE SEQUENCE [LARGE SCALE GENOMIC DNA]</scope>
    <source>
        <strain evidence="19">05x7-T-G4-1.051#20</strain>
    </source>
</reference>
<dbReference type="GO" id="GO:0017056">
    <property type="term" value="F:structural constituent of nuclear pore"/>
    <property type="evidence" value="ECO:0007669"/>
    <property type="project" value="InterPro"/>
</dbReference>
<dbReference type="GO" id="GO:0051028">
    <property type="term" value="P:mRNA transport"/>
    <property type="evidence" value="ECO:0007669"/>
    <property type="project" value="UniProtKB-KW"/>
</dbReference>
<dbReference type="GO" id="GO:0003723">
    <property type="term" value="F:RNA binding"/>
    <property type="evidence" value="ECO:0007669"/>
    <property type="project" value="TreeGrafter"/>
</dbReference>
<dbReference type="GO" id="GO:0006405">
    <property type="term" value="P:RNA export from nucleus"/>
    <property type="evidence" value="ECO:0007669"/>
    <property type="project" value="TreeGrafter"/>
</dbReference>
<dbReference type="GO" id="GO:0044614">
    <property type="term" value="C:nuclear pore cytoplasmic filaments"/>
    <property type="evidence" value="ECO:0007669"/>
    <property type="project" value="TreeGrafter"/>
</dbReference>
<keyword evidence="6" id="KW-0813">Transport</keyword>
<evidence type="ECO:0000256" key="15">
    <source>
        <dbReference type="ARBA" id="ARBA00023132"/>
    </source>
</evidence>
<evidence type="ECO:0000256" key="1">
    <source>
        <dbReference type="ARBA" id="ARBA00004567"/>
    </source>
</evidence>
<dbReference type="Pfam" id="PF04096">
    <property type="entry name" value="Nucleoporin2"/>
    <property type="match status" value="1"/>
</dbReference>
<dbReference type="PANTHER" id="PTHR23198:SF6">
    <property type="entry name" value="NUCLEAR PORE COMPLEX PROTEIN NUP98-NUP96"/>
    <property type="match status" value="1"/>
</dbReference>
<evidence type="ECO:0000256" key="6">
    <source>
        <dbReference type="ARBA" id="ARBA00022448"/>
    </source>
</evidence>
<dbReference type="InterPro" id="IPR036903">
    <property type="entry name" value="Nup98_auto-Pept-S59_dom_sf"/>
</dbReference>
<dbReference type="SUPFAM" id="SSF82215">
    <property type="entry name" value="C-terminal autoproteolytic domain of nucleoporin nup98"/>
    <property type="match status" value="1"/>
</dbReference>